<dbReference type="PROSITE" id="PS51175">
    <property type="entry name" value="CBM6"/>
    <property type="match status" value="1"/>
</dbReference>
<dbReference type="Gene3D" id="2.60.120.260">
    <property type="entry name" value="Galactose-binding domain-like"/>
    <property type="match status" value="1"/>
</dbReference>
<protein>
    <submittedName>
        <fullName evidence="3">SUMF1/EgtB/PvdO family nonheme iron enzyme</fullName>
    </submittedName>
</protein>
<dbReference type="InterPro" id="IPR042095">
    <property type="entry name" value="SUMF_sf"/>
</dbReference>
<accession>A0A7Y0Q780</accession>
<name>A0A7Y0Q780_9GAMM</name>
<keyword evidence="4" id="KW-1185">Reference proteome</keyword>
<feature type="signal peptide" evidence="1">
    <location>
        <begin position="1"/>
        <end position="21"/>
    </location>
</feature>
<keyword evidence="1" id="KW-0732">Signal</keyword>
<dbReference type="Pfam" id="PF03781">
    <property type="entry name" value="FGE-sulfatase"/>
    <property type="match status" value="1"/>
</dbReference>
<reference evidence="3 4" key="1">
    <citation type="submission" date="2020-04" db="EMBL/GenBank/DDBJ databases">
        <title>Thalassotalea sp. M1531, isolated from the surface of marine red alga.</title>
        <authorList>
            <person name="Pang L."/>
            <person name="Lu D.-C."/>
        </authorList>
    </citation>
    <scope>NUCLEOTIDE SEQUENCE [LARGE SCALE GENOMIC DNA]</scope>
    <source>
        <strain evidence="3 4">M1531</strain>
    </source>
</reference>
<proteinExistence type="predicted"/>
<dbReference type="CDD" id="cd04080">
    <property type="entry name" value="CBM6_cellulase-like"/>
    <property type="match status" value="1"/>
</dbReference>
<dbReference type="PANTHER" id="PTHR23150">
    <property type="entry name" value="SULFATASE MODIFYING FACTOR 1, 2"/>
    <property type="match status" value="1"/>
</dbReference>
<gene>
    <name evidence="3" type="ORF">HII17_10065</name>
</gene>
<dbReference type="Pfam" id="PF03422">
    <property type="entry name" value="CBM_6"/>
    <property type="match status" value="1"/>
</dbReference>
<dbReference type="InterPro" id="IPR005084">
    <property type="entry name" value="CBM6"/>
</dbReference>
<dbReference type="InterPro" id="IPR036116">
    <property type="entry name" value="FN3_sf"/>
</dbReference>
<dbReference type="PROSITE" id="PS51257">
    <property type="entry name" value="PROKAR_LIPOPROTEIN"/>
    <property type="match status" value="1"/>
</dbReference>
<organism evidence="3 4">
    <name type="scientific">Thalassotalea algicola</name>
    <dbReference type="NCBI Taxonomy" id="2716224"/>
    <lineage>
        <taxon>Bacteria</taxon>
        <taxon>Pseudomonadati</taxon>
        <taxon>Pseudomonadota</taxon>
        <taxon>Gammaproteobacteria</taxon>
        <taxon>Alteromonadales</taxon>
        <taxon>Colwelliaceae</taxon>
        <taxon>Thalassotalea</taxon>
    </lineage>
</organism>
<dbReference type="AlphaFoldDB" id="A0A7Y0Q780"/>
<dbReference type="CDD" id="cd00063">
    <property type="entry name" value="FN3"/>
    <property type="match status" value="1"/>
</dbReference>
<dbReference type="Proteomes" id="UP000568664">
    <property type="component" value="Unassembled WGS sequence"/>
</dbReference>
<dbReference type="SUPFAM" id="SSF49785">
    <property type="entry name" value="Galactose-binding domain-like"/>
    <property type="match status" value="1"/>
</dbReference>
<dbReference type="Gene3D" id="2.60.40.10">
    <property type="entry name" value="Immunoglobulins"/>
    <property type="match status" value="1"/>
</dbReference>
<dbReference type="Gene3D" id="3.90.1580.10">
    <property type="entry name" value="paralog of FGE (formylglycine-generating enzyme)"/>
    <property type="match status" value="1"/>
</dbReference>
<dbReference type="InterPro" id="IPR016187">
    <property type="entry name" value="CTDL_fold"/>
</dbReference>
<dbReference type="InterPro" id="IPR051043">
    <property type="entry name" value="Sulfatase_Mod_Factor_Kinase"/>
</dbReference>
<dbReference type="InterPro" id="IPR005532">
    <property type="entry name" value="SUMF_dom"/>
</dbReference>
<evidence type="ECO:0000313" key="3">
    <source>
        <dbReference type="EMBL" id="NMP31911.1"/>
    </source>
</evidence>
<dbReference type="SUPFAM" id="SSF49265">
    <property type="entry name" value="Fibronectin type III"/>
    <property type="match status" value="1"/>
</dbReference>
<comment type="caution">
    <text evidence="3">The sequence shown here is derived from an EMBL/GenBank/DDBJ whole genome shotgun (WGS) entry which is preliminary data.</text>
</comment>
<dbReference type="GO" id="GO:0120147">
    <property type="term" value="F:formylglycine-generating oxidase activity"/>
    <property type="evidence" value="ECO:0007669"/>
    <property type="project" value="TreeGrafter"/>
</dbReference>
<dbReference type="PANTHER" id="PTHR23150:SF35">
    <property type="entry name" value="BLL6746 PROTEIN"/>
    <property type="match status" value="1"/>
</dbReference>
<evidence type="ECO:0000259" key="2">
    <source>
        <dbReference type="PROSITE" id="PS51175"/>
    </source>
</evidence>
<dbReference type="RefSeq" id="WP_169075242.1">
    <property type="nucleotide sequence ID" value="NZ_JABBXH010000003.1"/>
</dbReference>
<dbReference type="InterPro" id="IPR013783">
    <property type="entry name" value="Ig-like_fold"/>
</dbReference>
<dbReference type="InterPro" id="IPR008979">
    <property type="entry name" value="Galactose-bd-like_sf"/>
</dbReference>
<sequence>MKPNKLFISLFLTSACFGAHAGQQIKPIEPIMVTIPAGSFDMGSTESESTQPIHTVSLPEFSLGKYEVTVKEFGQFIHATNYQAPTECRHELDGWFRPSSKGNWQTNALNTSEFQPVVCINWQAAKAYVDWLAKETGRPYRLPTEAEWEYAARAGTKTTYSFGDESKVNVCEYANTADLYGESILQRDRNTSYVNWSTGINNCSDGSAYASIVGMYKPNPFGLHDMLSNVLEFLQDCYVDNYQGAPVDGSARESENCERRATRGGSWHWNHWPLTNRGRIPVDFAGGVDGFRIALDGKAPSLSKKTKVFKNALLHAQNLEQKRRDLVAELPAKVENLVLNVEDGLVKLTWDKSSDEEVTGYRVYRNQIAGTMFKLRGMNIKGSEFVEPLVDNSYEYVVVAVKNHMQGEYSEQVKTPVGWTSIPGQVEAEWGETITGAAITMSSDGEGDFNLTGRDGIAKDAEMTYQINVPKAGHYELSYRVATPNEVNGFDVLLNDKKLATAAIDVTGGYHDWQTQTASKVYLPKGKHILKLKSLDSFWKLNWIALN</sequence>
<evidence type="ECO:0000313" key="4">
    <source>
        <dbReference type="Proteomes" id="UP000568664"/>
    </source>
</evidence>
<dbReference type="InterPro" id="IPR003961">
    <property type="entry name" value="FN3_dom"/>
</dbReference>
<dbReference type="SUPFAM" id="SSF56436">
    <property type="entry name" value="C-type lectin-like"/>
    <property type="match status" value="1"/>
</dbReference>
<feature type="chain" id="PRO_5030817256" evidence="1">
    <location>
        <begin position="22"/>
        <end position="547"/>
    </location>
</feature>
<dbReference type="GO" id="GO:0030246">
    <property type="term" value="F:carbohydrate binding"/>
    <property type="evidence" value="ECO:0007669"/>
    <property type="project" value="InterPro"/>
</dbReference>
<feature type="domain" description="CBM6" evidence="2">
    <location>
        <begin position="424"/>
        <end position="547"/>
    </location>
</feature>
<evidence type="ECO:0000256" key="1">
    <source>
        <dbReference type="SAM" id="SignalP"/>
    </source>
</evidence>
<dbReference type="EMBL" id="JABBXH010000003">
    <property type="protein sequence ID" value="NMP31911.1"/>
    <property type="molecule type" value="Genomic_DNA"/>
</dbReference>